<name>A0A7V1LQ30_CALAY</name>
<proteinExistence type="inferred from homology"/>
<gene>
    <name evidence="2" type="ORF">ENJ10_14915</name>
</gene>
<reference evidence="2" key="1">
    <citation type="journal article" date="2020" name="mSystems">
        <title>Genome- and Community-Level Interaction Insights into Carbon Utilization and Element Cycling Functions of Hydrothermarchaeota in Hydrothermal Sediment.</title>
        <authorList>
            <person name="Zhou Z."/>
            <person name="Liu Y."/>
            <person name="Xu W."/>
            <person name="Pan J."/>
            <person name="Luo Z.H."/>
            <person name="Li M."/>
        </authorList>
    </citation>
    <scope>NUCLEOTIDE SEQUENCE [LARGE SCALE GENOMIC DNA]</scope>
    <source>
        <strain evidence="2">HyVt-456</strain>
    </source>
</reference>
<dbReference type="Gene3D" id="3.40.30.10">
    <property type="entry name" value="Glutaredoxin"/>
    <property type="match status" value="1"/>
</dbReference>
<protein>
    <submittedName>
        <fullName evidence="2">BrxA/BrxB family bacilliredoxin</fullName>
    </submittedName>
</protein>
<dbReference type="EMBL" id="DRLD01000424">
    <property type="protein sequence ID" value="HED11980.1"/>
    <property type="molecule type" value="Genomic_DNA"/>
</dbReference>
<dbReference type="InterPro" id="IPR009474">
    <property type="entry name" value="BrxB/BrxA"/>
</dbReference>
<dbReference type="PANTHER" id="PTHR40052:SF2">
    <property type="entry name" value="BACILLIREDOXIN BRXA"/>
    <property type="match status" value="1"/>
</dbReference>
<evidence type="ECO:0000256" key="1">
    <source>
        <dbReference type="ARBA" id="ARBA00038305"/>
    </source>
</evidence>
<dbReference type="NCBIfam" id="TIGR04191">
    <property type="entry name" value="YphP_YqiW"/>
    <property type="match status" value="1"/>
</dbReference>
<organism evidence="2">
    <name type="scientific">Caldithrix abyssi</name>
    <dbReference type="NCBI Taxonomy" id="187145"/>
    <lineage>
        <taxon>Bacteria</taxon>
        <taxon>Pseudomonadati</taxon>
        <taxon>Calditrichota</taxon>
        <taxon>Calditrichia</taxon>
        <taxon>Calditrichales</taxon>
        <taxon>Calditrichaceae</taxon>
        <taxon>Caldithrix</taxon>
    </lineage>
</organism>
<comment type="caution">
    <text evidence="2">The sequence shown here is derived from an EMBL/GenBank/DDBJ whole genome shotgun (WGS) entry which is preliminary data.</text>
</comment>
<dbReference type="PANTHER" id="PTHR40052">
    <property type="entry name" value="UPF0403 PROTEIN YQIW-RELATED"/>
    <property type="match status" value="1"/>
</dbReference>
<evidence type="ECO:0000313" key="2">
    <source>
        <dbReference type="EMBL" id="HED11980.1"/>
    </source>
</evidence>
<dbReference type="Proteomes" id="UP000886005">
    <property type="component" value="Unassembled WGS sequence"/>
</dbReference>
<dbReference type="AlphaFoldDB" id="A0A7V1LQ30"/>
<accession>A0A7V1LQ30</accession>
<dbReference type="Pfam" id="PF06491">
    <property type="entry name" value="Disulph_isomer"/>
    <property type="match status" value="1"/>
</dbReference>
<sequence length="140" mass="15393">MYPEEMVAPMREELTRIGFEEWRTAEQVEEAMQNMQGTVLLVVNSVCGCAAGSARPAVNLAVAHNIRPDKLATVFAGVDREATEKARSYILGYPPSSPSMALFKDGQLVHHVPRMAIEGYSAEQIASNLIEAFEQHCKQG</sequence>
<comment type="similarity">
    <text evidence="1">Belongs to the bacilliredoxin family.</text>
</comment>